<organism evidence="1 2">
    <name type="scientific">Parasulfuritortus cantonensis</name>
    <dbReference type="NCBI Taxonomy" id="2528202"/>
    <lineage>
        <taxon>Bacteria</taxon>
        <taxon>Pseudomonadati</taxon>
        <taxon>Pseudomonadota</taxon>
        <taxon>Betaproteobacteria</taxon>
        <taxon>Nitrosomonadales</taxon>
        <taxon>Thiobacillaceae</taxon>
        <taxon>Parasulfuritortus</taxon>
    </lineage>
</organism>
<evidence type="ECO:0000313" key="1">
    <source>
        <dbReference type="EMBL" id="TCJ15199.1"/>
    </source>
</evidence>
<reference evidence="1 2" key="1">
    <citation type="submission" date="2019-03" db="EMBL/GenBank/DDBJ databases">
        <title>Genome sequence of Thiobacillaceae bacterium LSR1, a sulfur-oxidizing bacterium isolated from freshwater sediment.</title>
        <authorList>
            <person name="Li S."/>
        </authorList>
    </citation>
    <scope>NUCLEOTIDE SEQUENCE [LARGE SCALE GENOMIC DNA]</scope>
    <source>
        <strain evidence="1 2">LSR1</strain>
    </source>
</reference>
<dbReference type="AlphaFoldDB" id="A0A4R1BDN9"/>
<dbReference type="RefSeq" id="WP_131446311.1">
    <property type="nucleotide sequence ID" value="NZ_SJZB01000029.1"/>
</dbReference>
<sequence length="134" mass="14731">MMLATCIGCGCDDLHACYDEAAGQPCSWLKVDYGAGLGVCSACPEHLARWQAGDRAIAVPVDHLHGHPASEDLWCLWPDGTMCQVDDLEEYLAFLSDDFERVHVLEYAVDGSPMMWAQLQEASTDAVLDRRADI</sequence>
<protein>
    <submittedName>
        <fullName evidence="1">Uncharacterized protein</fullName>
    </submittedName>
</protein>
<proteinExistence type="predicted"/>
<accession>A0A4R1BDN9</accession>
<name>A0A4R1BDN9_9PROT</name>
<comment type="caution">
    <text evidence="1">The sequence shown here is derived from an EMBL/GenBank/DDBJ whole genome shotgun (WGS) entry which is preliminary data.</text>
</comment>
<keyword evidence="2" id="KW-1185">Reference proteome</keyword>
<gene>
    <name evidence="1" type="ORF">EZJ19_07780</name>
</gene>
<dbReference type="Proteomes" id="UP000295443">
    <property type="component" value="Unassembled WGS sequence"/>
</dbReference>
<dbReference type="EMBL" id="SJZB01000029">
    <property type="protein sequence ID" value="TCJ15199.1"/>
    <property type="molecule type" value="Genomic_DNA"/>
</dbReference>
<dbReference type="OrthoDB" id="9034828at2"/>
<evidence type="ECO:0000313" key="2">
    <source>
        <dbReference type="Proteomes" id="UP000295443"/>
    </source>
</evidence>